<dbReference type="Proteomes" id="UP000692954">
    <property type="component" value="Unassembled WGS sequence"/>
</dbReference>
<keyword evidence="2" id="KW-1185">Reference proteome</keyword>
<accession>A0A8S1LP04</accession>
<sequence>MNTLRTLLKMCKKKLKSKVTIFDWIYLQEQYNFLIILNFRERITMYQI</sequence>
<proteinExistence type="predicted"/>
<dbReference type="EMBL" id="CAJJDN010000025">
    <property type="protein sequence ID" value="CAD8069457.1"/>
    <property type="molecule type" value="Genomic_DNA"/>
</dbReference>
<name>A0A8S1LP04_9CILI</name>
<gene>
    <name evidence="1" type="ORF">PSON_ATCC_30995.1.T0250292</name>
</gene>
<reference evidence="1" key="1">
    <citation type="submission" date="2021-01" db="EMBL/GenBank/DDBJ databases">
        <authorList>
            <consortium name="Genoscope - CEA"/>
            <person name="William W."/>
        </authorList>
    </citation>
    <scope>NUCLEOTIDE SEQUENCE</scope>
</reference>
<dbReference type="AlphaFoldDB" id="A0A8S1LP04"/>
<comment type="caution">
    <text evidence="1">The sequence shown here is derived from an EMBL/GenBank/DDBJ whole genome shotgun (WGS) entry which is preliminary data.</text>
</comment>
<evidence type="ECO:0000313" key="1">
    <source>
        <dbReference type="EMBL" id="CAD8069457.1"/>
    </source>
</evidence>
<evidence type="ECO:0000313" key="2">
    <source>
        <dbReference type="Proteomes" id="UP000692954"/>
    </source>
</evidence>
<organism evidence="1 2">
    <name type="scientific">Paramecium sonneborni</name>
    <dbReference type="NCBI Taxonomy" id="65129"/>
    <lineage>
        <taxon>Eukaryota</taxon>
        <taxon>Sar</taxon>
        <taxon>Alveolata</taxon>
        <taxon>Ciliophora</taxon>
        <taxon>Intramacronucleata</taxon>
        <taxon>Oligohymenophorea</taxon>
        <taxon>Peniculida</taxon>
        <taxon>Parameciidae</taxon>
        <taxon>Paramecium</taxon>
    </lineage>
</organism>
<protein>
    <submittedName>
        <fullName evidence="1">Uncharacterized protein</fullName>
    </submittedName>
</protein>